<feature type="binding site" evidence="13">
    <location>
        <position position="259"/>
    </location>
    <ligand>
        <name>Mg(2+)</name>
        <dbReference type="ChEBI" id="CHEBI:18420"/>
        <note>shared with beta subunit</note>
    </ligand>
</feature>
<dbReference type="Proteomes" id="UP000664414">
    <property type="component" value="Unassembled WGS sequence"/>
</dbReference>
<evidence type="ECO:0000256" key="11">
    <source>
        <dbReference type="ARBA" id="ARBA00023146"/>
    </source>
</evidence>
<evidence type="ECO:0000256" key="4">
    <source>
        <dbReference type="ARBA" id="ARBA00022490"/>
    </source>
</evidence>
<comment type="catalytic activity">
    <reaction evidence="12 13">
        <text>tRNA(Phe) + L-phenylalanine + ATP = L-phenylalanyl-tRNA(Phe) + AMP + diphosphate + H(+)</text>
        <dbReference type="Rhea" id="RHEA:19413"/>
        <dbReference type="Rhea" id="RHEA-COMP:9668"/>
        <dbReference type="Rhea" id="RHEA-COMP:9699"/>
        <dbReference type="ChEBI" id="CHEBI:15378"/>
        <dbReference type="ChEBI" id="CHEBI:30616"/>
        <dbReference type="ChEBI" id="CHEBI:33019"/>
        <dbReference type="ChEBI" id="CHEBI:58095"/>
        <dbReference type="ChEBI" id="CHEBI:78442"/>
        <dbReference type="ChEBI" id="CHEBI:78531"/>
        <dbReference type="ChEBI" id="CHEBI:456215"/>
        <dbReference type="EC" id="6.1.1.20"/>
    </reaction>
</comment>
<dbReference type="GO" id="GO:0005737">
    <property type="term" value="C:cytoplasm"/>
    <property type="evidence" value="ECO:0007669"/>
    <property type="project" value="UniProtKB-SubCell"/>
</dbReference>
<comment type="subunit">
    <text evidence="3 13">Tetramer of two alpha and two beta subunits.</text>
</comment>
<evidence type="ECO:0000256" key="9">
    <source>
        <dbReference type="ARBA" id="ARBA00022842"/>
    </source>
</evidence>
<reference evidence="15" key="1">
    <citation type="submission" date="2021-02" db="EMBL/GenBank/DDBJ databases">
        <title>Thiocyanate and organic carbon inputs drive convergent selection for specific autotrophic Afipia and Thiobacillus strains within complex microbiomes.</title>
        <authorList>
            <person name="Huddy R.J."/>
            <person name="Sachdeva R."/>
            <person name="Kadzinga F."/>
            <person name="Kantor R.S."/>
            <person name="Harrison S.T.L."/>
            <person name="Banfield J.F."/>
        </authorList>
    </citation>
    <scope>NUCLEOTIDE SEQUENCE</scope>
    <source>
        <strain evidence="15">SCN18_10_11_15_R4_P_38_20</strain>
    </source>
</reference>
<evidence type="ECO:0000313" key="16">
    <source>
        <dbReference type="Proteomes" id="UP000664414"/>
    </source>
</evidence>
<sequence>MNELHSIAERFLTQINDASALQELESLRVQALGKQGEISNLMKTLGSLNPEERKERGAQLNTLRDQITMSLEAKKEILEAAQLQSRLEKEKIDVTLPIRPQTLGTIHPISQVMYEMIAIFKNMGFSVAEGPDIEEDFYNFTALNIPLEHPARQDHDTFYLPATAEGTERKVLRTHTSPVQIRSMLKKKGPLRIIAPGRVYRSDYDATHTPTFHQIEGLYVAEGVHMGHLKACLQTFCEEMFNQPHLPLRFRPGYFPFTEPSAEIDIACYRKDGQLIVGPGQDWLEILGCGMIHPKVLENCGIDSTKYQGFAFGMGIERVAMLKYGIPDLRSFYEADLRWLRHYGFSPFEALMEGTSE</sequence>
<dbReference type="Pfam" id="PF01409">
    <property type="entry name" value="tRNA-synt_2d"/>
    <property type="match status" value="1"/>
</dbReference>
<dbReference type="InterPro" id="IPR004188">
    <property type="entry name" value="Phe-tRNA_ligase_II_N"/>
</dbReference>
<evidence type="ECO:0000256" key="12">
    <source>
        <dbReference type="ARBA" id="ARBA00049255"/>
    </source>
</evidence>
<protein>
    <recommendedName>
        <fullName evidence="13">Phenylalanine--tRNA ligase alpha subunit</fullName>
        <ecNumber evidence="13">6.1.1.20</ecNumber>
    </recommendedName>
    <alternativeName>
        <fullName evidence="13">Phenylalanyl-tRNA synthetase alpha subunit</fullName>
        <shortName evidence="13">PheRS</shortName>
    </alternativeName>
</protein>
<dbReference type="FunFam" id="3.30.930.10:FF:000003">
    <property type="entry name" value="Phenylalanine--tRNA ligase alpha subunit"/>
    <property type="match status" value="1"/>
</dbReference>
<comment type="cofactor">
    <cofactor evidence="13">
        <name>Mg(2+)</name>
        <dbReference type="ChEBI" id="CHEBI:18420"/>
    </cofactor>
    <text evidence="13">Binds 2 magnesium ions per tetramer.</text>
</comment>
<dbReference type="InterPro" id="IPR022911">
    <property type="entry name" value="Phe_tRNA_ligase_alpha1_bac"/>
</dbReference>
<gene>
    <name evidence="13 15" type="primary">pheS</name>
    <name evidence="15" type="ORF">J0H12_03220</name>
</gene>
<dbReference type="SUPFAM" id="SSF46589">
    <property type="entry name" value="tRNA-binding arm"/>
    <property type="match status" value="1"/>
</dbReference>
<keyword evidence="11 13" id="KW-0030">Aminoacyl-tRNA synthetase</keyword>
<evidence type="ECO:0000256" key="8">
    <source>
        <dbReference type="ARBA" id="ARBA00022840"/>
    </source>
</evidence>
<dbReference type="PANTHER" id="PTHR11538:SF41">
    <property type="entry name" value="PHENYLALANINE--TRNA LIGASE, MITOCHONDRIAL"/>
    <property type="match status" value="1"/>
</dbReference>
<dbReference type="InterPro" id="IPR002319">
    <property type="entry name" value="Phenylalanyl-tRNA_Synthase"/>
</dbReference>
<dbReference type="CDD" id="cd00496">
    <property type="entry name" value="PheRS_alpha_core"/>
    <property type="match status" value="1"/>
</dbReference>
<dbReference type="GO" id="GO:0005524">
    <property type="term" value="F:ATP binding"/>
    <property type="evidence" value="ECO:0007669"/>
    <property type="project" value="UniProtKB-UniRule"/>
</dbReference>
<evidence type="ECO:0000256" key="2">
    <source>
        <dbReference type="ARBA" id="ARBA00010207"/>
    </source>
</evidence>
<dbReference type="InterPro" id="IPR010978">
    <property type="entry name" value="tRNA-bd_arm"/>
</dbReference>
<evidence type="ECO:0000256" key="6">
    <source>
        <dbReference type="ARBA" id="ARBA00022723"/>
    </source>
</evidence>
<keyword evidence="4 13" id="KW-0963">Cytoplasm</keyword>
<dbReference type="HAMAP" id="MF_00281">
    <property type="entry name" value="Phe_tRNA_synth_alpha1"/>
    <property type="match status" value="1"/>
</dbReference>
<proteinExistence type="inferred from homology"/>
<dbReference type="InterPro" id="IPR045864">
    <property type="entry name" value="aa-tRNA-synth_II/BPL/LPL"/>
</dbReference>
<keyword evidence="6 13" id="KW-0479">Metal-binding</keyword>
<dbReference type="EMBL" id="JAFKGL010000014">
    <property type="protein sequence ID" value="MBN9412922.1"/>
    <property type="molecule type" value="Genomic_DNA"/>
</dbReference>
<evidence type="ECO:0000256" key="13">
    <source>
        <dbReference type="HAMAP-Rule" id="MF_00281"/>
    </source>
</evidence>
<dbReference type="PANTHER" id="PTHR11538">
    <property type="entry name" value="PHENYLALANYL-TRNA SYNTHETASE"/>
    <property type="match status" value="1"/>
</dbReference>
<dbReference type="Gene3D" id="3.30.930.10">
    <property type="entry name" value="Bira Bifunctional Protein, Domain 2"/>
    <property type="match status" value="1"/>
</dbReference>
<dbReference type="GO" id="GO:0004826">
    <property type="term" value="F:phenylalanine-tRNA ligase activity"/>
    <property type="evidence" value="ECO:0007669"/>
    <property type="project" value="UniProtKB-UniRule"/>
</dbReference>
<comment type="caution">
    <text evidence="15">The sequence shown here is derived from an EMBL/GenBank/DDBJ whole genome shotgun (WGS) entry which is preliminary data.</text>
</comment>
<dbReference type="EC" id="6.1.1.20" evidence="13"/>
<accession>A0A8J7PJJ2</accession>
<keyword evidence="9 13" id="KW-0460">Magnesium</keyword>
<dbReference type="GO" id="GO:0006432">
    <property type="term" value="P:phenylalanyl-tRNA aminoacylation"/>
    <property type="evidence" value="ECO:0007669"/>
    <property type="project" value="UniProtKB-UniRule"/>
</dbReference>
<evidence type="ECO:0000256" key="1">
    <source>
        <dbReference type="ARBA" id="ARBA00004496"/>
    </source>
</evidence>
<name>A0A8J7PJJ2_9PROT</name>
<dbReference type="NCBIfam" id="TIGR00468">
    <property type="entry name" value="pheS"/>
    <property type="match status" value="1"/>
</dbReference>
<comment type="similarity">
    <text evidence="2 13">Belongs to the class-II aminoacyl-tRNA synthetase family. Phe-tRNA synthetase alpha subunit type 1 subfamily.</text>
</comment>
<keyword evidence="8 13" id="KW-0067">ATP-binding</keyword>
<dbReference type="GO" id="GO:0000287">
    <property type="term" value="F:magnesium ion binding"/>
    <property type="evidence" value="ECO:0007669"/>
    <property type="project" value="UniProtKB-UniRule"/>
</dbReference>
<evidence type="ECO:0000259" key="14">
    <source>
        <dbReference type="PROSITE" id="PS50862"/>
    </source>
</evidence>
<keyword evidence="10 13" id="KW-0648">Protein biosynthesis</keyword>
<comment type="subcellular location">
    <subcellularLocation>
        <location evidence="1 13">Cytoplasm</location>
    </subcellularLocation>
</comment>
<evidence type="ECO:0000256" key="10">
    <source>
        <dbReference type="ARBA" id="ARBA00022917"/>
    </source>
</evidence>
<keyword evidence="5 13" id="KW-0436">Ligase</keyword>
<dbReference type="SUPFAM" id="SSF55681">
    <property type="entry name" value="Class II aaRS and biotin synthetases"/>
    <property type="match status" value="1"/>
</dbReference>
<evidence type="ECO:0000256" key="3">
    <source>
        <dbReference type="ARBA" id="ARBA00011209"/>
    </source>
</evidence>
<keyword evidence="7 13" id="KW-0547">Nucleotide-binding</keyword>
<dbReference type="PROSITE" id="PS50862">
    <property type="entry name" value="AA_TRNA_LIGASE_II"/>
    <property type="match status" value="1"/>
</dbReference>
<dbReference type="Pfam" id="PF02912">
    <property type="entry name" value="Phe_tRNA-synt_N"/>
    <property type="match status" value="1"/>
</dbReference>
<evidence type="ECO:0000313" key="15">
    <source>
        <dbReference type="EMBL" id="MBN9412922.1"/>
    </source>
</evidence>
<dbReference type="InterPro" id="IPR006195">
    <property type="entry name" value="aa-tRNA-synth_II"/>
</dbReference>
<organism evidence="15 16">
    <name type="scientific">Candidatus Paracaedimonas acanthamoebae</name>
    <dbReference type="NCBI Taxonomy" id="244581"/>
    <lineage>
        <taxon>Bacteria</taxon>
        <taxon>Pseudomonadati</taxon>
        <taxon>Pseudomonadota</taxon>
        <taxon>Alphaproteobacteria</taxon>
        <taxon>Holosporales</taxon>
        <taxon>Caedimonadaceae</taxon>
        <taxon>Candidatus Paracaedimonas</taxon>
    </lineage>
</organism>
<feature type="domain" description="Aminoacyl-transfer RNA synthetases class-II family profile" evidence="14">
    <location>
        <begin position="119"/>
        <end position="347"/>
    </location>
</feature>
<dbReference type="AlphaFoldDB" id="A0A8J7PJJ2"/>
<dbReference type="GO" id="GO:0000049">
    <property type="term" value="F:tRNA binding"/>
    <property type="evidence" value="ECO:0007669"/>
    <property type="project" value="InterPro"/>
</dbReference>
<evidence type="ECO:0000256" key="5">
    <source>
        <dbReference type="ARBA" id="ARBA00022598"/>
    </source>
</evidence>
<evidence type="ECO:0000256" key="7">
    <source>
        <dbReference type="ARBA" id="ARBA00022741"/>
    </source>
</evidence>
<dbReference type="InterPro" id="IPR004529">
    <property type="entry name" value="Phe-tRNA-synth_IIc_asu"/>
</dbReference>